<dbReference type="InterPro" id="IPR013112">
    <property type="entry name" value="FAD-bd_8"/>
</dbReference>
<dbReference type="AlphaFoldDB" id="A0A0M6ZS98"/>
<protein>
    <submittedName>
        <fullName evidence="16">Benzoate 1,2-dioxygenase electron transfer component</fullName>
    </submittedName>
</protein>
<feature type="transmembrane region" description="Helical" evidence="14">
    <location>
        <begin position="108"/>
        <end position="126"/>
    </location>
</feature>
<sequence>MRLIYPHVGFLLFTAVVYSALLSGVPAENLIPATFGVGAFVAMTVCMVLAARIRIVDGLMGGPGRSYQVHRIFAHWAWIMTLAHWVLAEPRGESIVPGWEEFGSRAGTFAGIYLMILVLYGLIPAIPYHVWRWTHYAMGPIYLVTVAHVFLAAVPVEDFSAHWWVLAVLSVVGVAAMARVIAHHLHRPRRMQVSALKNNHDSIDIRLEPRDGKGAVAWCPGQHASLSCSKRGLREPHPFTIASAPNQNGMRFVIFDRGDYTKKLQTQLNVGDEVLLNRIAGDFAPQTDPKRIYRQIWVAGGAGITPFLAALGAMSPDHGPRIDLFYIYRSMNHAVDLNYLAAMAKRLPQLVLHFLGDAEGGRFNMETFDAHLPPGWQSSELFACGPDPLLTIACRSYRAAGGQLPINTEVFDFRNPIRTWRQVFGLGPKRTIQQRPPSEDAHPIGSKTIGAPAGMQPAWPQRRPQQAPEPDPLPSPAAS</sequence>
<evidence type="ECO:0000256" key="2">
    <source>
        <dbReference type="ARBA" id="ARBA00004141"/>
    </source>
</evidence>
<feature type="region of interest" description="Disordered" evidence="13">
    <location>
        <begin position="429"/>
        <end position="479"/>
    </location>
</feature>
<comment type="subcellular location">
    <subcellularLocation>
        <location evidence="2">Membrane</location>
        <topology evidence="2">Multi-pass membrane protein</topology>
    </subcellularLocation>
</comment>
<dbReference type="GO" id="GO:0050660">
    <property type="term" value="F:flavin adenine dinucleotide binding"/>
    <property type="evidence" value="ECO:0007669"/>
    <property type="project" value="TreeGrafter"/>
</dbReference>
<accession>A0A0M6ZS98</accession>
<keyword evidence="12 14" id="KW-0472">Membrane</keyword>
<dbReference type="InterPro" id="IPR050415">
    <property type="entry name" value="MRET"/>
</dbReference>
<proteinExistence type="predicted"/>
<keyword evidence="8 14" id="KW-1133">Transmembrane helix</keyword>
<dbReference type="GO" id="GO:0046872">
    <property type="term" value="F:metal ion binding"/>
    <property type="evidence" value="ECO:0007669"/>
    <property type="project" value="UniProtKB-KW"/>
</dbReference>
<dbReference type="InterPro" id="IPR013130">
    <property type="entry name" value="Fe3_Rdtase_TM_dom"/>
</dbReference>
<evidence type="ECO:0000313" key="17">
    <source>
        <dbReference type="Proteomes" id="UP000053235"/>
    </source>
</evidence>
<dbReference type="GO" id="GO:0016020">
    <property type="term" value="C:membrane"/>
    <property type="evidence" value="ECO:0007669"/>
    <property type="project" value="UniProtKB-SubCell"/>
</dbReference>
<dbReference type="InterPro" id="IPR017927">
    <property type="entry name" value="FAD-bd_FR_type"/>
</dbReference>
<gene>
    <name evidence="16" type="primary">benC_2</name>
    <name evidence="16" type="ORF">LAX5112_00249</name>
</gene>
<evidence type="ECO:0000259" key="15">
    <source>
        <dbReference type="PROSITE" id="PS51384"/>
    </source>
</evidence>
<keyword evidence="17" id="KW-1185">Reference proteome</keyword>
<dbReference type="STRING" id="388408.LAX5112_00249"/>
<dbReference type="PRINTS" id="PR00410">
    <property type="entry name" value="PHEHYDRXLASE"/>
</dbReference>
<evidence type="ECO:0000256" key="13">
    <source>
        <dbReference type="SAM" id="MobiDB-lite"/>
    </source>
</evidence>
<evidence type="ECO:0000256" key="5">
    <source>
        <dbReference type="ARBA" id="ARBA00022714"/>
    </source>
</evidence>
<dbReference type="GO" id="GO:0051213">
    <property type="term" value="F:dioxygenase activity"/>
    <property type="evidence" value="ECO:0007669"/>
    <property type="project" value="UniProtKB-KW"/>
</dbReference>
<dbReference type="InterPro" id="IPR039261">
    <property type="entry name" value="FNR_nucleotide-bd"/>
</dbReference>
<evidence type="ECO:0000256" key="6">
    <source>
        <dbReference type="ARBA" id="ARBA00022723"/>
    </source>
</evidence>
<feature type="compositionally biased region" description="Pro residues" evidence="13">
    <location>
        <begin position="467"/>
        <end position="479"/>
    </location>
</feature>
<dbReference type="Gene3D" id="3.40.50.80">
    <property type="entry name" value="Nucleotide-binding domain of ferredoxin-NADP reductase (FNR) module"/>
    <property type="match status" value="1"/>
</dbReference>
<keyword evidence="10" id="KW-0408">Iron</keyword>
<evidence type="ECO:0000256" key="1">
    <source>
        <dbReference type="ARBA" id="ARBA00001974"/>
    </source>
</evidence>
<organism evidence="16 17">
    <name type="scientific">Roseibium alexandrii</name>
    <dbReference type="NCBI Taxonomy" id="388408"/>
    <lineage>
        <taxon>Bacteria</taxon>
        <taxon>Pseudomonadati</taxon>
        <taxon>Pseudomonadota</taxon>
        <taxon>Alphaproteobacteria</taxon>
        <taxon>Hyphomicrobiales</taxon>
        <taxon>Stappiaceae</taxon>
        <taxon>Roseibium</taxon>
    </lineage>
</organism>
<feature type="domain" description="FAD-binding FR-type" evidence="15">
    <location>
        <begin position="186"/>
        <end position="286"/>
    </location>
</feature>
<dbReference type="Gene3D" id="2.40.30.10">
    <property type="entry name" value="Translation factors"/>
    <property type="match status" value="1"/>
</dbReference>
<feature type="transmembrane region" description="Helical" evidence="14">
    <location>
        <begin position="133"/>
        <end position="155"/>
    </location>
</feature>
<feature type="compositionally biased region" description="Low complexity" evidence="13">
    <location>
        <begin position="456"/>
        <end position="466"/>
    </location>
</feature>
<keyword evidence="5" id="KW-0001">2Fe-2S</keyword>
<dbReference type="PROSITE" id="PS51384">
    <property type="entry name" value="FAD_FR"/>
    <property type="match status" value="1"/>
</dbReference>
<keyword evidence="11" id="KW-0411">Iron-sulfur</keyword>
<keyword evidence="16" id="KW-0223">Dioxygenase</keyword>
<reference evidence="17" key="1">
    <citation type="submission" date="2015-07" db="EMBL/GenBank/DDBJ databases">
        <authorList>
            <person name="Rodrigo-Torres Lidia"/>
            <person name="Arahal R.David."/>
        </authorList>
    </citation>
    <scope>NUCLEOTIDE SEQUENCE [LARGE SCALE GENOMIC DNA]</scope>
    <source>
        <strain evidence="17">CECT 5112</strain>
    </source>
</reference>
<dbReference type="GO" id="GO:0051537">
    <property type="term" value="F:2 iron, 2 sulfur cluster binding"/>
    <property type="evidence" value="ECO:0007669"/>
    <property type="project" value="UniProtKB-KW"/>
</dbReference>
<feature type="transmembrane region" description="Helical" evidence="14">
    <location>
        <begin position="29"/>
        <end position="51"/>
    </location>
</feature>
<evidence type="ECO:0000256" key="3">
    <source>
        <dbReference type="ARBA" id="ARBA00022630"/>
    </source>
</evidence>
<keyword evidence="6" id="KW-0479">Metal-binding</keyword>
<feature type="transmembrane region" description="Helical" evidence="14">
    <location>
        <begin position="72"/>
        <end position="88"/>
    </location>
</feature>
<dbReference type="SUPFAM" id="SSF63380">
    <property type="entry name" value="Riboflavin synthase domain-like"/>
    <property type="match status" value="1"/>
</dbReference>
<evidence type="ECO:0000313" key="16">
    <source>
        <dbReference type="EMBL" id="CTQ64303.1"/>
    </source>
</evidence>
<dbReference type="SUPFAM" id="SSF52343">
    <property type="entry name" value="Ferredoxin reductase-like, C-terminal NADP-linked domain"/>
    <property type="match status" value="1"/>
</dbReference>
<dbReference type="RefSeq" id="WP_055670236.1">
    <property type="nucleotide sequence ID" value="NZ_CXWD01000001.1"/>
</dbReference>
<keyword evidence="7" id="KW-0274">FAD</keyword>
<dbReference type="EMBL" id="CXWD01000001">
    <property type="protein sequence ID" value="CTQ64303.1"/>
    <property type="molecule type" value="Genomic_DNA"/>
</dbReference>
<keyword evidence="3" id="KW-0285">Flavoprotein</keyword>
<dbReference type="OrthoDB" id="9792185at2"/>
<evidence type="ECO:0000256" key="8">
    <source>
        <dbReference type="ARBA" id="ARBA00022989"/>
    </source>
</evidence>
<evidence type="ECO:0000256" key="7">
    <source>
        <dbReference type="ARBA" id="ARBA00022827"/>
    </source>
</evidence>
<evidence type="ECO:0000256" key="9">
    <source>
        <dbReference type="ARBA" id="ARBA00023002"/>
    </source>
</evidence>
<evidence type="ECO:0000256" key="4">
    <source>
        <dbReference type="ARBA" id="ARBA00022692"/>
    </source>
</evidence>
<evidence type="ECO:0000256" key="11">
    <source>
        <dbReference type="ARBA" id="ARBA00023014"/>
    </source>
</evidence>
<dbReference type="Proteomes" id="UP000053235">
    <property type="component" value="Unassembled WGS sequence"/>
</dbReference>
<dbReference type="InterPro" id="IPR017938">
    <property type="entry name" value="Riboflavin_synthase-like_b-brl"/>
</dbReference>
<feature type="transmembrane region" description="Helical" evidence="14">
    <location>
        <begin position="296"/>
        <end position="314"/>
    </location>
</feature>
<evidence type="ECO:0000256" key="10">
    <source>
        <dbReference type="ARBA" id="ARBA00023004"/>
    </source>
</evidence>
<evidence type="ECO:0000256" key="12">
    <source>
        <dbReference type="ARBA" id="ARBA00023136"/>
    </source>
</evidence>
<name>A0A0M6ZS98_9HYPH</name>
<dbReference type="PANTHER" id="PTHR47354">
    <property type="entry name" value="NADH OXIDOREDUCTASE HCR"/>
    <property type="match status" value="1"/>
</dbReference>
<keyword evidence="9" id="KW-0560">Oxidoreductase</keyword>
<evidence type="ECO:0000256" key="14">
    <source>
        <dbReference type="SAM" id="Phobius"/>
    </source>
</evidence>
<feature type="transmembrane region" description="Helical" evidence="14">
    <location>
        <begin position="161"/>
        <end position="182"/>
    </location>
</feature>
<keyword evidence="4 14" id="KW-0812">Transmembrane</keyword>
<dbReference type="Pfam" id="PF01794">
    <property type="entry name" value="Ferric_reduct"/>
    <property type="match status" value="1"/>
</dbReference>
<dbReference type="Pfam" id="PF08022">
    <property type="entry name" value="FAD_binding_8"/>
    <property type="match status" value="1"/>
</dbReference>
<dbReference type="PANTHER" id="PTHR47354:SF8">
    <property type="entry name" value="1,2-PHENYLACETYL-COA EPOXIDASE, SUBUNIT E"/>
    <property type="match status" value="1"/>
</dbReference>
<comment type="cofactor">
    <cofactor evidence="1">
        <name>FAD</name>
        <dbReference type="ChEBI" id="CHEBI:57692"/>
    </cofactor>
</comment>